<dbReference type="CDD" id="cd03814">
    <property type="entry name" value="GT4-like"/>
    <property type="match status" value="1"/>
</dbReference>
<proteinExistence type="predicted"/>
<dbReference type="Gene3D" id="3.40.50.2000">
    <property type="entry name" value="Glycogen Phosphorylase B"/>
    <property type="match status" value="2"/>
</dbReference>
<dbReference type="PANTHER" id="PTHR45947">
    <property type="entry name" value="SULFOQUINOVOSYL TRANSFERASE SQD2"/>
    <property type="match status" value="1"/>
</dbReference>
<evidence type="ECO:0000259" key="1">
    <source>
        <dbReference type="Pfam" id="PF00534"/>
    </source>
</evidence>
<dbReference type="PANTHER" id="PTHR45947:SF3">
    <property type="entry name" value="SULFOQUINOVOSYL TRANSFERASE SQD2"/>
    <property type="match status" value="1"/>
</dbReference>
<evidence type="ECO:0000259" key="2">
    <source>
        <dbReference type="Pfam" id="PF13439"/>
    </source>
</evidence>
<dbReference type="InterPro" id="IPR050194">
    <property type="entry name" value="Glycosyltransferase_grp1"/>
</dbReference>
<dbReference type="RefSeq" id="WP_193535106.1">
    <property type="nucleotide sequence ID" value="NZ_JADCLJ010000012.1"/>
</dbReference>
<protein>
    <submittedName>
        <fullName evidence="3">Glycosyltransferase family 1 protein</fullName>
    </submittedName>
</protein>
<dbReference type="InterPro" id="IPR001296">
    <property type="entry name" value="Glyco_trans_1"/>
</dbReference>
<sequence length="385" mass="44392">MKIAIFTDTFTPQVNGVARTFQRFVDYLDQNKIEYRLFVPEAEEEDLYSNQIFRFSSLPFFLYPECRLALPNVFHIKKELEQFQPDLIHIATPFNMGLTGLFLGKKLNIPIVGSYHTHFDRYLKYYDLQFLSKWLWRYMNWFHRSFQKTFVPSFETKADVELNGFSTVHIWSRGVDCEKFNPSYSCLGVREKYEIKAPYIVSYVGRLAPEKDIDVLMNAAEHLPLVAQNKIHWLIAGDGPLYEELQKSKPPNMTFTGYLKGDELAEVYSVSDLFVFPSSTETFGNVVLEAHASGTAVVGARAGGVQEIIQHNKTGLLCEPGNVEEFSIAISKLIMDPTRMKEMGLNARKYAKTQSWDSIFTNLLFHYEEVINPKHEVTKSRVINL</sequence>
<evidence type="ECO:0000313" key="4">
    <source>
        <dbReference type="Proteomes" id="UP001516662"/>
    </source>
</evidence>
<feature type="domain" description="Glycosyl transferase family 1" evidence="1">
    <location>
        <begin position="191"/>
        <end position="349"/>
    </location>
</feature>
<name>A0ABR9QGL5_9BACI</name>
<dbReference type="Proteomes" id="UP001516662">
    <property type="component" value="Unassembled WGS sequence"/>
</dbReference>
<organism evidence="3 4">
    <name type="scientific">Litchfieldia luteola</name>
    <dbReference type="NCBI Taxonomy" id="682179"/>
    <lineage>
        <taxon>Bacteria</taxon>
        <taxon>Bacillati</taxon>
        <taxon>Bacillota</taxon>
        <taxon>Bacilli</taxon>
        <taxon>Bacillales</taxon>
        <taxon>Bacillaceae</taxon>
        <taxon>Litchfieldia</taxon>
    </lineage>
</organism>
<keyword evidence="4" id="KW-1185">Reference proteome</keyword>
<dbReference type="SUPFAM" id="SSF53756">
    <property type="entry name" value="UDP-Glycosyltransferase/glycogen phosphorylase"/>
    <property type="match status" value="1"/>
</dbReference>
<gene>
    <name evidence="3" type="ORF">IMZ08_06120</name>
</gene>
<reference evidence="3 4" key="1">
    <citation type="submission" date="2020-10" db="EMBL/GenBank/DDBJ databases">
        <title>Bacillus sp. HD4P25, an endophyte from a halophyte.</title>
        <authorList>
            <person name="Sun J.-Q."/>
        </authorList>
    </citation>
    <scope>NUCLEOTIDE SEQUENCE [LARGE SCALE GENOMIC DNA]</scope>
    <source>
        <strain evidence="3 4">YIM 93174</strain>
    </source>
</reference>
<dbReference type="Pfam" id="PF00534">
    <property type="entry name" value="Glycos_transf_1"/>
    <property type="match status" value="1"/>
</dbReference>
<dbReference type="Pfam" id="PF13439">
    <property type="entry name" value="Glyco_transf_4"/>
    <property type="match status" value="1"/>
</dbReference>
<accession>A0ABR9QGL5</accession>
<evidence type="ECO:0000313" key="3">
    <source>
        <dbReference type="EMBL" id="MBE4907626.1"/>
    </source>
</evidence>
<feature type="domain" description="Glycosyltransferase subfamily 4-like N-terminal" evidence="2">
    <location>
        <begin position="14"/>
        <end position="178"/>
    </location>
</feature>
<dbReference type="EMBL" id="JADCLJ010000012">
    <property type="protein sequence ID" value="MBE4907626.1"/>
    <property type="molecule type" value="Genomic_DNA"/>
</dbReference>
<dbReference type="InterPro" id="IPR028098">
    <property type="entry name" value="Glyco_trans_4-like_N"/>
</dbReference>
<comment type="caution">
    <text evidence="3">The sequence shown here is derived from an EMBL/GenBank/DDBJ whole genome shotgun (WGS) entry which is preliminary data.</text>
</comment>